<evidence type="ECO:0000313" key="3">
    <source>
        <dbReference type="Proteomes" id="UP000218785"/>
    </source>
</evidence>
<evidence type="ECO:0000256" key="1">
    <source>
        <dbReference type="SAM" id="Phobius"/>
    </source>
</evidence>
<dbReference type="RefSeq" id="WP_045869340.1">
    <property type="nucleotide sequence ID" value="NZ_CAWNJS010000001.1"/>
</dbReference>
<keyword evidence="3" id="KW-1185">Reference proteome</keyword>
<keyword evidence="1" id="KW-0812">Transmembrane</keyword>
<dbReference type="Proteomes" id="UP000218785">
    <property type="component" value="Chromosome"/>
</dbReference>
<sequence length="71" mass="7616">MSQICRLLTSICGFLVASALAQLISLLPWSFLVIGVAAVITYSKGKTDNSMLLQVIAIGLAFGWMKCYFAG</sequence>
<proteinExistence type="predicted"/>
<organism evidence="2 3">
    <name type="scientific">Tolypothrix tenuis PCC 7101</name>
    <dbReference type="NCBI Taxonomy" id="231146"/>
    <lineage>
        <taxon>Bacteria</taxon>
        <taxon>Bacillati</taxon>
        <taxon>Cyanobacteriota</taxon>
        <taxon>Cyanophyceae</taxon>
        <taxon>Nostocales</taxon>
        <taxon>Tolypothrichaceae</taxon>
        <taxon>Tolypothrix</taxon>
    </lineage>
</organism>
<gene>
    <name evidence="2" type="ORF">NIES37_38710</name>
</gene>
<accession>A0A1Z4N2B1</accession>
<dbReference type="AlphaFoldDB" id="A0A1Z4N2B1"/>
<reference evidence="2 3" key="1">
    <citation type="submission" date="2017-06" db="EMBL/GenBank/DDBJ databases">
        <title>Genome sequencing of cyanobaciteial culture collection at National Institute for Environmental Studies (NIES).</title>
        <authorList>
            <person name="Hirose Y."/>
            <person name="Shimura Y."/>
            <person name="Fujisawa T."/>
            <person name="Nakamura Y."/>
            <person name="Kawachi M."/>
        </authorList>
    </citation>
    <scope>NUCLEOTIDE SEQUENCE [LARGE SCALE GENOMIC DNA]</scope>
    <source>
        <strain evidence="2 3">NIES-37</strain>
    </source>
</reference>
<dbReference type="EMBL" id="AP018248">
    <property type="protein sequence ID" value="BAY99888.1"/>
    <property type="molecule type" value="Genomic_DNA"/>
</dbReference>
<keyword evidence="1" id="KW-1133">Transmembrane helix</keyword>
<feature type="transmembrane region" description="Helical" evidence="1">
    <location>
        <begin position="12"/>
        <end position="39"/>
    </location>
</feature>
<protein>
    <submittedName>
        <fullName evidence="2">Uncharacterized protein</fullName>
    </submittedName>
</protein>
<dbReference type="KEGG" id="ttq:NIES37_38710"/>
<keyword evidence="1" id="KW-0472">Membrane</keyword>
<name>A0A1Z4N2B1_9CYAN</name>
<feature type="transmembrane region" description="Helical" evidence="1">
    <location>
        <begin position="51"/>
        <end position="69"/>
    </location>
</feature>
<evidence type="ECO:0000313" key="2">
    <source>
        <dbReference type="EMBL" id="BAY99888.1"/>
    </source>
</evidence>